<sequence>MHTDFGYFEETQLGKPYDVKMLGRLYPYIKPYKPLLFLSIILVVGITLLDLSMPYVTKIAIDRYIVPQIRPVHGKDRNRTNDNVRYLRADLTDAEIKAVVQKYPDRFKRYGSLALAKFDDLDQFEKNDLAILRKGDLAGVGMITAAFLAIVLVMFALNVVQVMLMEYAGQMIMHDLRVGLFEHIQRLSAAFFTRNPVGRLVTRVANDIQNMYEFFTSVIVFVFRDLFLLLGITAVLLGLNWQLALVSFMVLPVVIAASIHFAGQAREAFRILRIKLAEINTKFSETIGGIRVIQLFLQEKANCRNFAELNHEHYLAGMRQVHVFAVFMPVIELLGAVAIAIVIYYGGGRVLDDSISLGALVAFISYMKMFFRPIRDIAEKYNILQNAMASAERIFFLLDNSEILPQPAPADEFSSTPGIKSRMPARRLEKITEIAFKDVSLAYVKGETVLNRVSFRVSAGETVALVGPTGSGKTSIINLIARFYDPSSGQVLLNGVNIEMIPTFELRQKLALVTQDPFLFSETIRDNIALGKRDITKKELRQIIRDSNCETLVDRLPRGVDTVLSEGGMSLSSGERQLISIARAFARNPDLILLDEATSYIDSSTERHIQRALFNLMANRTAIVVAHRLSTAREADRIIVLNRGRIIEAGTHSELMQRQGFYFRLYKLQN</sequence>
<dbReference type="GO" id="GO:0005886">
    <property type="term" value="C:plasma membrane"/>
    <property type="evidence" value="ECO:0007669"/>
    <property type="project" value="UniProtKB-SubCell"/>
</dbReference>
<reference evidence="12 13" key="1">
    <citation type="submission" date="2020-08" db="EMBL/GenBank/DDBJ databases">
        <title>Bridging the membrane lipid divide: bacteria of the FCB group superphylum have the potential to synthesize archaeal ether lipids.</title>
        <authorList>
            <person name="Villanueva L."/>
            <person name="Von Meijenfeldt F.A.B."/>
            <person name="Westbye A.B."/>
            <person name="Yadav S."/>
            <person name="Hopmans E.C."/>
            <person name="Dutilh B.E."/>
            <person name="Sinninghe Damste J.S."/>
        </authorList>
    </citation>
    <scope>NUCLEOTIDE SEQUENCE [LARGE SCALE GENOMIC DNA]</scope>
    <source>
        <strain evidence="12">NIOZ-UU30</strain>
    </source>
</reference>
<evidence type="ECO:0000256" key="8">
    <source>
        <dbReference type="ARBA" id="ARBA00023136"/>
    </source>
</evidence>
<keyword evidence="7 9" id="KW-1133">Transmembrane helix</keyword>
<dbReference type="PROSITE" id="PS50893">
    <property type="entry name" value="ABC_TRANSPORTER_2"/>
    <property type="match status" value="1"/>
</dbReference>
<dbReference type="GO" id="GO:0016887">
    <property type="term" value="F:ATP hydrolysis activity"/>
    <property type="evidence" value="ECO:0007669"/>
    <property type="project" value="InterPro"/>
</dbReference>
<dbReference type="InterPro" id="IPR011527">
    <property type="entry name" value="ABC1_TM_dom"/>
</dbReference>
<dbReference type="SUPFAM" id="SSF52540">
    <property type="entry name" value="P-loop containing nucleoside triphosphate hydrolases"/>
    <property type="match status" value="1"/>
</dbReference>
<dbReference type="GO" id="GO:0015421">
    <property type="term" value="F:ABC-type oligopeptide transporter activity"/>
    <property type="evidence" value="ECO:0007669"/>
    <property type="project" value="TreeGrafter"/>
</dbReference>
<dbReference type="SUPFAM" id="SSF90123">
    <property type="entry name" value="ABC transporter transmembrane region"/>
    <property type="match status" value="1"/>
</dbReference>
<dbReference type="Pfam" id="PF00005">
    <property type="entry name" value="ABC_tran"/>
    <property type="match status" value="1"/>
</dbReference>
<keyword evidence="8 9" id="KW-0472">Membrane</keyword>
<name>A0A8J6NRF3_9BACT</name>
<evidence type="ECO:0000256" key="3">
    <source>
        <dbReference type="ARBA" id="ARBA00022475"/>
    </source>
</evidence>
<dbReference type="GO" id="GO:0005524">
    <property type="term" value="F:ATP binding"/>
    <property type="evidence" value="ECO:0007669"/>
    <property type="project" value="UniProtKB-KW"/>
</dbReference>
<feature type="domain" description="ABC transporter" evidence="10">
    <location>
        <begin position="434"/>
        <end position="668"/>
    </location>
</feature>
<evidence type="ECO:0000256" key="4">
    <source>
        <dbReference type="ARBA" id="ARBA00022692"/>
    </source>
</evidence>
<dbReference type="FunFam" id="3.40.50.300:FF:000221">
    <property type="entry name" value="Multidrug ABC transporter ATP-binding protein"/>
    <property type="match status" value="1"/>
</dbReference>
<feature type="transmembrane region" description="Helical" evidence="9">
    <location>
        <begin position="243"/>
        <end position="263"/>
    </location>
</feature>
<gene>
    <name evidence="12" type="ORF">H8E23_05590</name>
</gene>
<evidence type="ECO:0000256" key="1">
    <source>
        <dbReference type="ARBA" id="ARBA00004651"/>
    </source>
</evidence>
<feature type="transmembrane region" description="Helical" evidence="9">
    <location>
        <begin position="137"/>
        <end position="164"/>
    </location>
</feature>
<dbReference type="EMBL" id="JACNJH010000111">
    <property type="protein sequence ID" value="MBC8360850.1"/>
    <property type="molecule type" value="Genomic_DNA"/>
</dbReference>
<dbReference type="PROSITE" id="PS00211">
    <property type="entry name" value="ABC_TRANSPORTER_1"/>
    <property type="match status" value="1"/>
</dbReference>
<feature type="domain" description="ABC transmembrane type-1" evidence="11">
    <location>
        <begin position="37"/>
        <end position="386"/>
    </location>
</feature>
<keyword evidence="5" id="KW-0547">Nucleotide-binding</keyword>
<dbReference type="InterPro" id="IPR003439">
    <property type="entry name" value="ABC_transporter-like_ATP-bd"/>
</dbReference>
<keyword evidence="3" id="KW-1003">Cell membrane</keyword>
<evidence type="ECO:0000256" key="7">
    <source>
        <dbReference type="ARBA" id="ARBA00022989"/>
    </source>
</evidence>
<dbReference type="InterPro" id="IPR039421">
    <property type="entry name" value="Type_1_exporter"/>
</dbReference>
<dbReference type="PROSITE" id="PS50929">
    <property type="entry name" value="ABC_TM1F"/>
    <property type="match status" value="1"/>
</dbReference>
<comment type="caution">
    <text evidence="12">The sequence shown here is derived from an EMBL/GenBank/DDBJ whole genome shotgun (WGS) entry which is preliminary data.</text>
</comment>
<dbReference type="PANTHER" id="PTHR43394">
    <property type="entry name" value="ATP-DEPENDENT PERMEASE MDL1, MITOCHONDRIAL"/>
    <property type="match status" value="1"/>
</dbReference>
<evidence type="ECO:0000259" key="11">
    <source>
        <dbReference type="PROSITE" id="PS50929"/>
    </source>
</evidence>
<feature type="transmembrane region" description="Helical" evidence="9">
    <location>
        <begin position="214"/>
        <end position="237"/>
    </location>
</feature>
<dbReference type="AlphaFoldDB" id="A0A8J6NRF3"/>
<dbReference type="Gene3D" id="3.40.50.300">
    <property type="entry name" value="P-loop containing nucleotide triphosphate hydrolases"/>
    <property type="match status" value="1"/>
</dbReference>
<proteinExistence type="predicted"/>
<evidence type="ECO:0000256" key="9">
    <source>
        <dbReference type="SAM" id="Phobius"/>
    </source>
</evidence>
<keyword evidence="4 9" id="KW-0812">Transmembrane</keyword>
<keyword evidence="2" id="KW-0813">Transport</keyword>
<feature type="transmembrane region" description="Helical" evidence="9">
    <location>
        <begin position="353"/>
        <end position="371"/>
    </location>
</feature>
<dbReference type="Proteomes" id="UP000603434">
    <property type="component" value="Unassembled WGS sequence"/>
</dbReference>
<dbReference type="InterPro" id="IPR027417">
    <property type="entry name" value="P-loop_NTPase"/>
</dbReference>
<evidence type="ECO:0000256" key="2">
    <source>
        <dbReference type="ARBA" id="ARBA00022448"/>
    </source>
</evidence>
<evidence type="ECO:0000313" key="13">
    <source>
        <dbReference type="Proteomes" id="UP000603434"/>
    </source>
</evidence>
<feature type="transmembrane region" description="Helical" evidence="9">
    <location>
        <begin position="323"/>
        <end position="347"/>
    </location>
</feature>
<protein>
    <submittedName>
        <fullName evidence="12">ABC transporter ATP-binding protein</fullName>
    </submittedName>
</protein>
<keyword evidence="6 12" id="KW-0067">ATP-binding</keyword>
<evidence type="ECO:0000259" key="10">
    <source>
        <dbReference type="PROSITE" id="PS50893"/>
    </source>
</evidence>
<dbReference type="PANTHER" id="PTHR43394:SF1">
    <property type="entry name" value="ATP-BINDING CASSETTE SUB-FAMILY B MEMBER 10, MITOCHONDRIAL"/>
    <property type="match status" value="1"/>
</dbReference>
<evidence type="ECO:0000256" key="5">
    <source>
        <dbReference type="ARBA" id="ARBA00022741"/>
    </source>
</evidence>
<comment type="subcellular location">
    <subcellularLocation>
        <location evidence="1">Cell membrane</location>
        <topology evidence="1">Multi-pass membrane protein</topology>
    </subcellularLocation>
</comment>
<evidence type="ECO:0000313" key="12">
    <source>
        <dbReference type="EMBL" id="MBC8360850.1"/>
    </source>
</evidence>
<dbReference type="InterPro" id="IPR036640">
    <property type="entry name" value="ABC1_TM_sf"/>
</dbReference>
<dbReference type="Gene3D" id="1.20.1560.10">
    <property type="entry name" value="ABC transporter type 1, transmembrane domain"/>
    <property type="match status" value="1"/>
</dbReference>
<dbReference type="CDD" id="cd18544">
    <property type="entry name" value="ABC_6TM_TmrA_like"/>
    <property type="match status" value="1"/>
</dbReference>
<accession>A0A8J6NRF3</accession>
<evidence type="ECO:0000256" key="6">
    <source>
        <dbReference type="ARBA" id="ARBA00022840"/>
    </source>
</evidence>
<dbReference type="SMART" id="SM00382">
    <property type="entry name" value="AAA"/>
    <property type="match status" value="1"/>
</dbReference>
<dbReference type="InterPro" id="IPR003593">
    <property type="entry name" value="AAA+_ATPase"/>
</dbReference>
<organism evidence="12 13">
    <name type="scientific">Candidatus Desulfatibia profunda</name>
    <dbReference type="NCBI Taxonomy" id="2841695"/>
    <lineage>
        <taxon>Bacteria</taxon>
        <taxon>Pseudomonadati</taxon>
        <taxon>Thermodesulfobacteriota</taxon>
        <taxon>Desulfobacteria</taxon>
        <taxon>Desulfobacterales</taxon>
        <taxon>Desulfobacterales incertae sedis</taxon>
        <taxon>Candidatus Desulfatibia</taxon>
    </lineage>
</organism>
<dbReference type="InterPro" id="IPR017871">
    <property type="entry name" value="ABC_transporter-like_CS"/>
</dbReference>
<dbReference type="Pfam" id="PF00664">
    <property type="entry name" value="ABC_membrane"/>
    <property type="match status" value="1"/>
</dbReference>
<feature type="transmembrane region" description="Helical" evidence="9">
    <location>
        <begin position="35"/>
        <end position="56"/>
    </location>
</feature>